<dbReference type="EMBL" id="BA000004">
    <property type="protein sequence ID" value="BAB06365.1"/>
    <property type="molecule type" value="Genomic_DNA"/>
</dbReference>
<feature type="chain" id="PRO_5004332532" evidence="1">
    <location>
        <begin position="25"/>
        <end position="155"/>
    </location>
</feature>
<keyword evidence="3" id="KW-1185">Reference proteome</keyword>
<evidence type="ECO:0000313" key="2">
    <source>
        <dbReference type="EMBL" id="BAB06365.1"/>
    </source>
</evidence>
<dbReference type="KEGG" id="bha:BH2646"/>
<evidence type="ECO:0000256" key="1">
    <source>
        <dbReference type="SAM" id="SignalP"/>
    </source>
</evidence>
<dbReference type="SUPFAM" id="SSF52833">
    <property type="entry name" value="Thioredoxin-like"/>
    <property type="match status" value="1"/>
</dbReference>
<keyword evidence="2" id="KW-0449">Lipoprotein</keyword>
<dbReference type="InterPro" id="IPR036249">
    <property type="entry name" value="Thioredoxin-like_sf"/>
</dbReference>
<dbReference type="Gene3D" id="3.40.30.10">
    <property type="entry name" value="Glutaredoxin"/>
    <property type="match status" value="1"/>
</dbReference>
<name>Q9K9K0_HALH5</name>
<dbReference type="eggNOG" id="COG0526">
    <property type="taxonomic scope" value="Bacteria"/>
</dbReference>
<dbReference type="PIR" id="F83980">
    <property type="entry name" value="F83980"/>
</dbReference>
<dbReference type="CDD" id="cd02947">
    <property type="entry name" value="TRX_family"/>
    <property type="match status" value="1"/>
</dbReference>
<keyword evidence="1" id="KW-0732">Signal</keyword>
<dbReference type="Proteomes" id="UP000001258">
    <property type="component" value="Chromosome"/>
</dbReference>
<dbReference type="HOGENOM" id="CLU_1691970_0_0_9"/>
<sequence>MINRMRFLLWVGCVICLTGCIATSDSTSSPPFIQNDVKTTILFSEPDPVDQEKPYLDALLELQSLYPNEVPHVLVTSGEHEDVIRYFQVEQFPTLIVVQGDKVFLRLEGEYSTAQIIKEIERVYHLSSKSLSKKESSFIYTIICQASSNFLRKLF</sequence>
<protein>
    <submittedName>
        <fullName evidence="2">Small peptidoglycan-associated lipoprotein</fullName>
    </submittedName>
</protein>
<gene>
    <name evidence="2" type="primary">slp</name>
</gene>
<dbReference type="STRING" id="272558.gene:10728544"/>
<organism evidence="2 3">
    <name type="scientific">Halalkalibacterium halodurans (strain ATCC BAA-125 / DSM 18197 / FERM 7344 / JCM 9153 / C-125)</name>
    <name type="common">Bacillus halodurans</name>
    <dbReference type="NCBI Taxonomy" id="272558"/>
    <lineage>
        <taxon>Bacteria</taxon>
        <taxon>Bacillati</taxon>
        <taxon>Bacillota</taxon>
        <taxon>Bacilli</taxon>
        <taxon>Bacillales</taxon>
        <taxon>Bacillaceae</taxon>
        <taxon>Halalkalibacterium (ex Joshi et al. 2022)</taxon>
    </lineage>
</organism>
<accession>Q9K9K0</accession>
<evidence type="ECO:0000313" key="3">
    <source>
        <dbReference type="Proteomes" id="UP000001258"/>
    </source>
</evidence>
<dbReference type="AlphaFoldDB" id="Q9K9K0"/>
<feature type="signal peptide" evidence="1">
    <location>
        <begin position="1"/>
        <end position="24"/>
    </location>
</feature>
<reference evidence="2 3" key="1">
    <citation type="journal article" date="2000" name="Nucleic Acids Res.">
        <title>Complete genome sequence of the alkaliphilic bacterium Bacillus halodurans and genomic sequence comparison with Bacillus subtilis.</title>
        <authorList>
            <person name="Takami H."/>
            <person name="Nakasone K."/>
            <person name="Takaki Y."/>
            <person name="Maeno G."/>
            <person name="Sasaki R."/>
            <person name="Masui N."/>
            <person name="Fuji F."/>
            <person name="Hirama C."/>
            <person name="Nakamura Y."/>
            <person name="Ogasawara N."/>
            <person name="Kuhara S."/>
            <person name="Horikoshi K."/>
        </authorList>
    </citation>
    <scope>NUCLEOTIDE SEQUENCE [LARGE SCALE GENOMIC DNA]</scope>
    <source>
        <strain evidence="3">ATCC BAA-125 / DSM 18197 / FERM 7344 / JCM 9153 / C-125</strain>
    </source>
</reference>
<proteinExistence type="predicted"/>